<keyword evidence="15" id="KW-0576">Peroxisome</keyword>
<keyword evidence="10" id="KW-0547">Nucleotide-binding</keyword>
<dbReference type="Proteomes" id="UP000054342">
    <property type="component" value="Unassembled WGS sequence"/>
</dbReference>
<dbReference type="Pfam" id="PF00501">
    <property type="entry name" value="AMP-binding"/>
    <property type="match status" value="1"/>
</dbReference>
<reference evidence="22 23" key="1">
    <citation type="submission" date="2015-01" db="EMBL/GenBank/DDBJ databases">
        <title>The Genome Sequence of Exophiala xenobiotica CBS118157.</title>
        <authorList>
            <consortium name="The Broad Institute Genomics Platform"/>
            <person name="Cuomo C."/>
            <person name="de Hoog S."/>
            <person name="Gorbushina A."/>
            <person name="Stielow B."/>
            <person name="Teixiera M."/>
            <person name="Abouelleil A."/>
            <person name="Chapman S.B."/>
            <person name="Priest M."/>
            <person name="Young S.K."/>
            <person name="Wortman J."/>
            <person name="Nusbaum C."/>
            <person name="Birren B."/>
        </authorList>
    </citation>
    <scope>NUCLEOTIDE SEQUENCE [LARGE SCALE GENOMIC DNA]</scope>
    <source>
        <strain evidence="22 23">CBS 118157</strain>
    </source>
</reference>
<evidence type="ECO:0000256" key="15">
    <source>
        <dbReference type="ARBA" id="ARBA00023140"/>
    </source>
</evidence>
<dbReference type="HOGENOM" id="CLU_000022_46_3_1"/>
<dbReference type="SUPFAM" id="SSF56801">
    <property type="entry name" value="Acetyl-CoA synthetase-like"/>
    <property type="match status" value="1"/>
</dbReference>
<keyword evidence="6" id="KW-1003">Cell membrane</keyword>
<keyword evidence="23" id="KW-1185">Reference proteome</keyword>
<dbReference type="GO" id="GO:0009898">
    <property type="term" value="C:cytoplasmic side of plasma membrane"/>
    <property type="evidence" value="ECO:0007669"/>
    <property type="project" value="TreeGrafter"/>
</dbReference>
<dbReference type="InterPro" id="IPR042099">
    <property type="entry name" value="ANL_N_sf"/>
</dbReference>
<evidence type="ECO:0000256" key="5">
    <source>
        <dbReference type="ARBA" id="ARBA00022448"/>
    </source>
</evidence>
<dbReference type="AlphaFoldDB" id="A0A0D2ER07"/>
<evidence type="ECO:0000259" key="20">
    <source>
        <dbReference type="Pfam" id="PF00501"/>
    </source>
</evidence>
<dbReference type="GO" id="GO:0005778">
    <property type="term" value="C:peroxisomal membrane"/>
    <property type="evidence" value="ECO:0007669"/>
    <property type="project" value="UniProtKB-SubCell"/>
</dbReference>
<keyword evidence="13" id="KW-0445">Lipid transport</keyword>
<evidence type="ECO:0000256" key="1">
    <source>
        <dbReference type="ARBA" id="ARBA00004502"/>
    </source>
</evidence>
<keyword evidence="12" id="KW-1133">Transmembrane helix</keyword>
<evidence type="ECO:0000256" key="9">
    <source>
        <dbReference type="ARBA" id="ARBA00022692"/>
    </source>
</evidence>
<dbReference type="FunFam" id="3.30.300.30:FF:000002">
    <property type="entry name" value="Long-chain fatty acid transport protein 1"/>
    <property type="match status" value="1"/>
</dbReference>
<evidence type="ECO:0000259" key="21">
    <source>
        <dbReference type="Pfam" id="PF13193"/>
    </source>
</evidence>
<evidence type="ECO:0000256" key="2">
    <source>
        <dbReference type="ARBA" id="ARBA00004585"/>
    </source>
</evidence>
<dbReference type="PANTHER" id="PTHR43107:SF6">
    <property type="entry name" value="ACYL-COA SYNTHETASE FAMILY PROTEIN (CEFD1), PUTATIVE (AFU_ORTHOLOGUE AFUA_6G03630)-RELATED"/>
    <property type="match status" value="1"/>
</dbReference>
<keyword evidence="11" id="KW-0067">ATP-binding</keyword>
<comment type="catalytic activity">
    <reaction evidence="16">
        <text>a very long-chain fatty acid + ATP + CoA = a very long-chain fatty acyl-CoA + AMP + diphosphate</text>
        <dbReference type="Rhea" id="RHEA:54536"/>
        <dbReference type="ChEBI" id="CHEBI:30616"/>
        <dbReference type="ChEBI" id="CHEBI:33019"/>
        <dbReference type="ChEBI" id="CHEBI:57287"/>
        <dbReference type="ChEBI" id="CHEBI:58950"/>
        <dbReference type="ChEBI" id="CHEBI:138261"/>
        <dbReference type="ChEBI" id="CHEBI:456215"/>
    </reaction>
</comment>
<evidence type="ECO:0000256" key="6">
    <source>
        <dbReference type="ARBA" id="ARBA00022475"/>
    </source>
</evidence>
<dbReference type="InterPro" id="IPR020845">
    <property type="entry name" value="AMP-binding_CS"/>
</dbReference>
<dbReference type="InterPro" id="IPR000873">
    <property type="entry name" value="AMP-dep_synth/lig_dom"/>
</dbReference>
<dbReference type="InterPro" id="IPR045851">
    <property type="entry name" value="AMP-bd_C_sf"/>
</dbReference>
<evidence type="ECO:0000256" key="7">
    <source>
        <dbReference type="ARBA" id="ARBA00022598"/>
    </source>
</evidence>
<evidence type="ECO:0000256" key="4">
    <source>
        <dbReference type="ARBA" id="ARBA00006432"/>
    </source>
</evidence>
<feature type="domain" description="AMP-binding enzyme C-terminal" evidence="21">
    <location>
        <begin position="500"/>
        <end position="568"/>
    </location>
</feature>
<dbReference type="InterPro" id="IPR025110">
    <property type="entry name" value="AMP-bd_C"/>
</dbReference>
<feature type="domain" description="AMP-dependent synthetase/ligase" evidence="20">
    <location>
        <begin position="59"/>
        <end position="438"/>
    </location>
</feature>
<name>A0A0D2ER07_9EURO</name>
<evidence type="ECO:0000256" key="10">
    <source>
        <dbReference type="ARBA" id="ARBA00022741"/>
    </source>
</evidence>
<dbReference type="RefSeq" id="XP_013317764.1">
    <property type="nucleotide sequence ID" value="XM_013462310.1"/>
</dbReference>
<evidence type="ECO:0000256" key="12">
    <source>
        <dbReference type="ARBA" id="ARBA00022989"/>
    </source>
</evidence>
<keyword evidence="5" id="KW-0813">Transport</keyword>
<dbReference type="GO" id="GO:0005524">
    <property type="term" value="F:ATP binding"/>
    <property type="evidence" value="ECO:0007669"/>
    <property type="project" value="UniProtKB-KW"/>
</dbReference>
<evidence type="ECO:0000256" key="16">
    <source>
        <dbReference type="ARBA" id="ARBA00051585"/>
    </source>
</evidence>
<dbReference type="GO" id="GO:0044539">
    <property type="term" value="P:long-chain fatty acid import into cell"/>
    <property type="evidence" value="ECO:0007669"/>
    <property type="project" value="TreeGrafter"/>
</dbReference>
<evidence type="ECO:0000256" key="17">
    <source>
        <dbReference type="ARBA" id="ARBA00060276"/>
    </source>
</evidence>
<accession>A0A0D2ER07</accession>
<dbReference type="STRING" id="348802.A0A0D2ER07"/>
<comment type="similarity">
    <text evidence="4">Belongs to the ATP-dependent AMP-binding enzyme family.</text>
</comment>
<proteinExistence type="inferred from homology"/>
<evidence type="ECO:0000256" key="3">
    <source>
        <dbReference type="ARBA" id="ARBA00004651"/>
    </source>
</evidence>
<comment type="function">
    <text evidence="17">Acyl-CoA synthetase required for both the import of long chain fatty acids (LCFAs) (C14-C18) and the activation very long chain fatty acids (VLCFAs) (C20-C26) by esterification of the fatty acids into metabolically active CoA-thioesters for subsequent degradation or incorporation into phospholipids. The transport and fatty acyl-CoA synthetase activities are genetically separable and are thus independent activities. Esterifies VLCFAs in the peroxisome matrix. The VLCFAs are actively transported into peroxisomes by a PXA1-PXA2 heterodimeric transporter in the peroxisomal membrane.</text>
</comment>
<dbReference type="Pfam" id="PF13193">
    <property type="entry name" value="AMP-binding_C"/>
    <property type="match status" value="1"/>
</dbReference>
<keyword evidence="7" id="KW-0436">Ligase</keyword>
<protein>
    <recommendedName>
        <fullName evidence="18">Very long-chain fatty acid transport protein</fullName>
    </recommendedName>
    <alternativeName>
        <fullName evidence="19">Very-long-chain acyl-CoA synthetase</fullName>
    </alternativeName>
</protein>
<evidence type="ECO:0000256" key="8">
    <source>
        <dbReference type="ARBA" id="ARBA00022677"/>
    </source>
</evidence>
<dbReference type="GO" id="GO:0004467">
    <property type="term" value="F:long-chain fatty acid-CoA ligase activity"/>
    <property type="evidence" value="ECO:0007669"/>
    <property type="project" value="TreeGrafter"/>
</dbReference>
<dbReference type="PANTHER" id="PTHR43107">
    <property type="entry name" value="LONG-CHAIN FATTY ACID TRANSPORT PROTEIN"/>
    <property type="match status" value="1"/>
</dbReference>
<dbReference type="GO" id="GO:0005324">
    <property type="term" value="F:long-chain fatty acid transmembrane transporter activity"/>
    <property type="evidence" value="ECO:0007669"/>
    <property type="project" value="TreeGrafter"/>
</dbReference>
<dbReference type="Gene3D" id="3.40.50.12780">
    <property type="entry name" value="N-terminal domain of ligase-like"/>
    <property type="match status" value="1"/>
</dbReference>
<comment type="subcellular location">
    <subcellularLocation>
        <location evidence="3">Cell membrane</location>
        <topology evidence="3">Multi-pass membrane protein</topology>
    </subcellularLocation>
    <subcellularLocation>
        <location evidence="1">Lipid droplet</location>
    </subcellularLocation>
    <subcellularLocation>
        <location evidence="2">Peroxisome membrane</location>
        <topology evidence="2">Multi-pass membrane protein</topology>
    </subcellularLocation>
</comment>
<dbReference type="GO" id="GO:0005811">
    <property type="term" value="C:lipid droplet"/>
    <property type="evidence" value="ECO:0007669"/>
    <property type="project" value="UniProtKB-SubCell"/>
</dbReference>
<sequence>MALATAAAVAAGGWAAAAYLDAKFHFRKDLQAMNRLKRGEKDYARVVKEDKVNLWYVVEETCKKHWNRRAIWWRQRSYTFGEMHDECLRYAQWMLDQGVKPGELVGMYLTNSPHFMFVWFACMAVGAAPAFINYNLEGKALLHCLDVCQTRLLIVDDDAGCQKRINESRADIEARGSKIAVLDGALKRSISSRPATRPGDELRAGTKGSFPYCLIYTSGTTGLPKGCAFNLSRIWLIAGPTMPICDGVPGVDQWYNSMPLYHGTGAISTSCALLQGLSVAIAPKFSVSRFWNDIHDSGSTFFIYVGETARYLLNAPPHPLERDHKLRCAYGNGLRPDVWEKFQERFNIPEIGEFFNSTEGMFSLFNYDKGPFFRGSVGHHGLLFRTILRNVYIPVKIDHETGDIWRDPKTGFAQRTSYDEGGEMIVAVPNKEAFQGYWRSQAATDKKFCTDVFKKGDIYYRSGDALRRDGDGRWYFLDRLGDTFRWKSENVSTAEVALTIGQYPGIAEANVYGVLVPNHEGRAGCAAIHLDPNHKGAAVDWNDLLKYMRARLPRYAVPVFLRIVKASTHIHNHKQNKVPLRKEGVDPKLVGTEMKEGKDDVLLWAPPKGDSYVPFTEKDWERLERKEARL</sequence>
<evidence type="ECO:0000256" key="13">
    <source>
        <dbReference type="ARBA" id="ARBA00023055"/>
    </source>
</evidence>
<evidence type="ECO:0000256" key="19">
    <source>
        <dbReference type="ARBA" id="ARBA00078285"/>
    </source>
</evidence>
<evidence type="ECO:0000256" key="11">
    <source>
        <dbReference type="ARBA" id="ARBA00022840"/>
    </source>
</evidence>
<gene>
    <name evidence="22" type="ORF">PV05_05771</name>
</gene>
<evidence type="ECO:0000256" key="14">
    <source>
        <dbReference type="ARBA" id="ARBA00023136"/>
    </source>
</evidence>
<dbReference type="OrthoDB" id="196650at2759"/>
<dbReference type="GeneID" id="25327679"/>
<keyword evidence="8" id="KW-0551">Lipid droplet</keyword>
<keyword evidence="14" id="KW-0472">Membrane</keyword>
<evidence type="ECO:0000313" key="22">
    <source>
        <dbReference type="EMBL" id="KIW57180.1"/>
    </source>
</evidence>
<dbReference type="PROSITE" id="PS00455">
    <property type="entry name" value="AMP_BINDING"/>
    <property type="match status" value="1"/>
</dbReference>
<dbReference type="FunFam" id="3.40.50.12780:FF:000019">
    <property type="entry name" value="Long-chain fatty acid transporter"/>
    <property type="match status" value="1"/>
</dbReference>
<evidence type="ECO:0000313" key="23">
    <source>
        <dbReference type="Proteomes" id="UP000054342"/>
    </source>
</evidence>
<keyword evidence="9" id="KW-0812">Transmembrane</keyword>
<dbReference type="Gene3D" id="3.30.300.30">
    <property type="match status" value="1"/>
</dbReference>
<organism evidence="22 23">
    <name type="scientific">Exophiala xenobiotica</name>
    <dbReference type="NCBI Taxonomy" id="348802"/>
    <lineage>
        <taxon>Eukaryota</taxon>
        <taxon>Fungi</taxon>
        <taxon>Dikarya</taxon>
        <taxon>Ascomycota</taxon>
        <taxon>Pezizomycotina</taxon>
        <taxon>Eurotiomycetes</taxon>
        <taxon>Chaetothyriomycetidae</taxon>
        <taxon>Chaetothyriales</taxon>
        <taxon>Herpotrichiellaceae</taxon>
        <taxon>Exophiala</taxon>
    </lineage>
</organism>
<dbReference type="EMBL" id="KN847319">
    <property type="protein sequence ID" value="KIW57180.1"/>
    <property type="molecule type" value="Genomic_DNA"/>
</dbReference>
<evidence type="ECO:0000256" key="18">
    <source>
        <dbReference type="ARBA" id="ARBA00068795"/>
    </source>
</evidence>